<name>A0AAE0XTL1_9GAST</name>
<proteinExistence type="predicted"/>
<keyword evidence="2" id="KW-1185">Reference proteome</keyword>
<sequence>MASLVEPQLLPMSGGKAGLSRAGRLVGPGVEKYCKSKAYCQTEQTEKVMPVLTSGCTKFAAFKKSTSRKER</sequence>
<protein>
    <submittedName>
        <fullName evidence="1">Uncharacterized protein</fullName>
    </submittedName>
</protein>
<dbReference type="Proteomes" id="UP001283361">
    <property type="component" value="Unassembled WGS sequence"/>
</dbReference>
<organism evidence="1 2">
    <name type="scientific">Elysia crispata</name>
    <name type="common">lettuce slug</name>
    <dbReference type="NCBI Taxonomy" id="231223"/>
    <lineage>
        <taxon>Eukaryota</taxon>
        <taxon>Metazoa</taxon>
        <taxon>Spiralia</taxon>
        <taxon>Lophotrochozoa</taxon>
        <taxon>Mollusca</taxon>
        <taxon>Gastropoda</taxon>
        <taxon>Heterobranchia</taxon>
        <taxon>Euthyneura</taxon>
        <taxon>Panpulmonata</taxon>
        <taxon>Sacoglossa</taxon>
        <taxon>Placobranchoidea</taxon>
        <taxon>Plakobranchidae</taxon>
        <taxon>Elysia</taxon>
    </lineage>
</organism>
<dbReference type="EMBL" id="JAWDGP010007710">
    <property type="protein sequence ID" value="KAK3707689.1"/>
    <property type="molecule type" value="Genomic_DNA"/>
</dbReference>
<evidence type="ECO:0000313" key="2">
    <source>
        <dbReference type="Proteomes" id="UP001283361"/>
    </source>
</evidence>
<comment type="caution">
    <text evidence="1">The sequence shown here is derived from an EMBL/GenBank/DDBJ whole genome shotgun (WGS) entry which is preliminary data.</text>
</comment>
<accession>A0AAE0XTL1</accession>
<gene>
    <name evidence="1" type="ORF">RRG08_050504</name>
</gene>
<evidence type="ECO:0000313" key="1">
    <source>
        <dbReference type="EMBL" id="KAK3707689.1"/>
    </source>
</evidence>
<reference evidence="1" key="1">
    <citation type="journal article" date="2023" name="G3 (Bethesda)">
        <title>A reference genome for the long-term kleptoplast-retaining sea slug Elysia crispata morphotype clarki.</title>
        <authorList>
            <person name="Eastman K.E."/>
            <person name="Pendleton A.L."/>
            <person name="Shaikh M.A."/>
            <person name="Suttiyut T."/>
            <person name="Ogas R."/>
            <person name="Tomko P."/>
            <person name="Gavelis G."/>
            <person name="Widhalm J.R."/>
            <person name="Wisecaver J.H."/>
        </authorList>
    </citation>
    <scope>NUCLEOTIDE SEQUENCE</scope>
    <source>
        <strain evidence="1">ECLA1</strain>
    </source>
</reference>
<dbReference type="AlphaFoldDB" id="A0AAE0XTL1"/>